<protein>
    <submittedName>
        <fullName evidence="1">Uncharacterized protein</fullName>
    </submittedName>
</protein>
<comment type="caution">
    <text evidence="1">The sequence shown here is derived from an EMBL/GenBank/DDBJ whole genome shotgun (WGS) entry which is preliminary data.</text>
</comment>
<organism evidence="1 2">
    <name type="scientific">Streptococcus equinus ATCC 9812</name>
    <dbReference type="NCBI Taxonomy" id="525379"/>
    <lineage>
        <taxon>Bacteria</taxon>
        <taxon>Bacillati</taxon>
        <taxon>Bacillota</taxon>
        <taxon>Bacilli</taxon>
        <taxon>Lactobacillales</taxon>
        <taxon>Streptococcaceae</taxon>
        <taxon>Streptococcus</taxon>
    </lineage>
</organism>
<evidence type="ECO:0000313" key="1">
    <source>
        <dbReference type="EMBL" id="EFW88027.1"/>
    </source>
</evidence>
<dbReference type="HOGENOM" id="CLU_2902299_0_0_9"/>
<proteinExistence type="predicted"/>
<evidence type="ECO:0000313" key="2">
    <source>
        <dbReference type="Proteomes" id="UP000005699"/>
    </source>
</evidence>
<sequence length="62" mass="7264">MGQYKFKEMFPKEKYGEGKLYPFENDYLNGPEDADYILTQMYGDYMTPPKESEKNAHAAELT</sequence>
<accession>E8JS02</accession>
<reference evidence="1 2" key="1">
    <citation type="submission" date="2010-12" db="EMBL/GenBank/DDBJ databases">
        <authorList>
            <person name="Muzny D."/>
            <person name="Qin X."/>
            <person name="Deng J."/>
            <person name="Jiang H."/>
            <person name="Liu Y."/>
            <person name="Qu J."/>
            <person name="Song X.-Z."/>
            <person name="Zhang L."/>
            <person name="Thornton R."/>
            <person name="Coyle M."/>
            <person name="Francisco L."/>
            <person name="Jackson L."/>
            <person name="Javaid M."/>
            <person name="Korchina V."/>
            <person name="Kovar C."/>
            <person name="Mata R."/>
            <person name="Mathew T."/>
            <person name="Ngo R."/>
            <person name="Nguyen L."/>
            <person name="Nguyen N."/>
            <person name="Okwuonu G."/>
            <person name="Ongeri F."/>
            <person name="Pham C."/>
            <person name="Simmons D."/>
            <person name="Wilczek-Boney K."/>
            <person name="Hale W."/>
            <person name="Jakkamsetti A."/>
            <person name="Pham P."/>
            <person name="Ruth R."/>
            <person name="San Lucas F."/>
            <person name="Warren J."/>
            <person name="Zhang J."/>
            <person name="Zhao Z."/>
            <person name="Zhou C."/>
            <person name="Zhu D."/>
            <person name="Lee S."/>
            <person name="Bess C."/>
            <person name="Blankenburg K."/>
            <person name="Forbes L."/>
            <person name="Fu Q."/>
            <person name="Gubbala S."/>
            <person name="Hirani K."/>
            <person name="Jayaseelan J.C."/>
            <person name="Lara F."/>
            <person name="Munidasa M."/>
            <person name="Palculict T."/>
            <person name="Patil S."/>
            <person name="Pu L.-L."/>
            <person name="Saada N."/>
            <person name="Tang L."/>
            <person name="Weissenberger G."/>
            <person name="Zhu Y."/>
            <person name="Hemphill L."/>
            <person name="Shang Y."/>
            <person name="Youmans B."/>
            <person name="Ayvaz T."/>
            <person name="Ross M."/>
            <person name="Santibanez J."/>
            <person name="Aqrawi P."/>
            <person name="Gross S."/>
            <person name="Joshi V."/>
            <person name="Fowler G."/>
            <person name="Nazareth L."/>
            <person name="Reid J."/>
            <person name="Worley K."/>
            <person name="Petrosino J."/>
            <person name="Highlander S."/>
            <person name="Gibbs R."/>
        </authorList>
    </citation>
    <scope>NUCLEOTIDE SEQUENCE [LARGE SCALE GENOMIC DNA]</scope>
    <source>
        <strain evidence="1 2">ATCC 9812</strain>
    </source>
</reference>
<name>E8JS02_STREI</name>
<dbReference type="GO" id="GO:0009100">
    <property type="term" value="P:glycoprotein metabolic process"/>
    <property type="evidence" value="ECO:0007669"/>
    <property type="project" value="UniProtKB-ARBA"/>
</dbReference>
<dbReference type="AlphaFoldDB" id="E8JS02"/>
<dbReference type="Proteomes" id="UP000005699">
    <property type="component" value="Unassembled WGS sequence"/>
</dbReference>
<gene>
    <name evidence="1" type="ORF">HMPREF0819_1775</name>
</gene>
<dbReference type="EMBL" id="AEVB01000045">
    <property type="protein sequence ID" value="EFW88027.1"/>
    <property type="molecule type" value="Genomic_DNA"/>
</dbReference>